<feature type="transmembrane region" description="Helical" evidence="8">
    <location>
        <begin position="127"/>
        <end position="148"/>
    </location>
</feature>
<keyword evidence="10" id="KW-1185">Reference proteome</keyword>
<dbReference type="PANTHER" id="PTHR21143:SF133">
    <property type="entry name" value="GUSTATORY AND PHEROMONE RECEPTOR 32A-RELATED"/>
    <property type="match status" value="1"/>
</dbReference>
<keyword evidence="3 8" id="KW-0812">Transmembrane</keyword>
<name>A0ABP1R9H8_9HEXA</name>
<dbReference type="PANTHER" id="PTHR21143">
    <property type="entry name" value="INVERTEBRATE GUSTATORY RECEPTOR"/>
    <property type="match status" value="1"/>
</dbReference>
<proteinExistence type="predicted"/>
<evidence type="ECO:0000256" key="5">
    <source>
        <dbReference type="ARBA" id="ARBA00023136"/>
    </source>
</evidence>
<dbReference type="InterPro" id="IPR013604">
    <property type="entry name" value="7TM_chemorcpt"/>
</dbReference>
<evidence type="ECO:0000313" key="9">
    <source>
        <dbReference type="EMBL" id="CAL8118168.1"/>
    </source>
</evidence>
<organism evidence="9 10">
    <name type="scientific">Orchesella dallaii</name>
    <dbReference type="NCBI Taxonomy" id="48710"/>
    <lineage>
        <taxon>Eukaryota</taxon>
        <taxon>Metazoa</taxon>
        <taxon>Ecdysozoa</taxon>
        <taxon>Arthropoda</taxon>
        <taxon>Hexapoda</taxon>
        <taxon>Collembola</taxon>
        <taxon>Entomobryomorpha</taxon>
        <taxon>Entomobryoidea</taxon>
        <taxon>Orchesellidae</taxon>
        <taxon>Orchesellinae</taxon>
        <taxon>Orchesella</taxon>
    </lineage>
</organism>
<feature type="transmembrane region" description="Helical" evidence="8">
    <location>
        <begin position="154"/>
        <end position="174"/>
    </location>
</feature>
<keyword evidence="5 8" id="KW-0472">Membrane</keyword>
<protein>
    <recommendedName>
        <fullName evidence="11">Gustatory receptor</fullName>
    </recommendedName>
</protein>
<evidence type="ECO:0000256" key="1">
    <source>
        <dbReference type="ARBA" id="ARBA00004651"/>
    </source>
</evidence>
<keyword evidence="2" id="KW-1003">Cell membrane</keyword>
<feature type="transmembrane region" description="Helical" evidence="8">
    <location>
        <begin position="243"/>
        <end position="261"/>
    </location>
</feature>
<evidence type="ECO:0000256" key="2">
    <source>
        <dbReference type="ARBA" id="ARBA00022475"/>
    </source>
</evidence>
<gene>
    <name evidence="9" type="ORF">ODALV1_LOCUS18011</name>
</gene>
<evidence type="ECO:0008006" key="11">
    <source>
        <dbReference type="Google" id="ProtNLM"/>
    </source>
</evidence>
<keyword evidence="6" id="KW-0675">Receptor</keyword>
<comment type="subcellular location">
    <subcellularLocation>
        <location evidence="1">Cell membrane</location>
        <topology evidence="1">Multi-pass membrane protein</topology>
    </subcellularLocation>
</comment>
<accession>A0ABP1R9H8</accession>
<dbReference type="Pfam" id="PF08395">
    <property type="entry name" value="7tm_7"/>
    <property type="match status" value="1"/>
</dbReference>
<sequence>MEQTFTKILKTKKLIFAAVFYGLIFSYLGLFLELWAATKPMKEWPWVVYFSPIFVAAYWVLNHLLLLLPRLWIVNLFNCLKLCSIDLKTRVEHLKKGILSPTDFNSILNRFQRLEEFVKLYNDVYGWYNAVDIINLTVAITLMLFQIVDFLLDFHFSGAYTFLFPLGLNVIVLFEMFDEANSFELETKKCASILRQIPCVISDFEGNVTVNGELEVLMLANKFFVQPLAITPGSFFKMNRGSLASIASVITTYLVVLAQFYSGDEIP</sequence>
<comment type="caution">
    <text evidence="9">The sequence shown here is derived from an EMBL/GenBank/DDBJ whole genome shotgun (WGS) entry which is preliminary data.</text>
</comment>
<evidence type="ECO:0000313" key="10">
    <source>
        <dbReference type="Proteomes" id="UP001642540"/>
    </source>
</evidence>
<reference evidence="9 10" key="1">
    <citation type="submission" date="2024-08" db="EMBL/GenBank/DDBJ databases">
        <authorList>
            <person name="Cucini C."/>
            <person name="Frati F."/>
        </authorList>
    </citation>
    <scope>NUCLEOTIDE SEQUENCE [LARGE SCALE GENOMIC DNA]</scope>
</reference>
<dbReference type="EMBL" id="CAXLJM020000057">
    <property type="protein sequence ID" value="CAL8118168.1"/>
    <property type="molecule type" value="Genomic_DNA"/>
</dbReference>
<evidence type="ECO:0000256" key="4">
    <source>
        <dbReference type="ARBA" id="ARBA00022989"/>
    </source>
</evidence>
<feature type="transmembrane region" description="Helical" evidence="8">
    <location>
        <begin position="14"/>
        <end position="35"/>
    </location>
</feature>
<evidence type="ECO:0000256" key="3">
    <source>
        <dbReference type="ARBA" id="ARBA00022692"/>
    </source>
</evidence>
<evidence type="ECO:0000256" key="7">
    <source>
        <dbReference type="ARBA" id="ARBA00023224"/>
    </source>
</evidence>
<keyword evidence="7" id="KW-0807">Transducer</keyword>
<feature type="transmembrane region" description="Helical" evidence="8">
    <location>
        <begin position="47"/>
        <end position="68"/>
    </location>
</feature>
<evidence type="ECO:0000256" key="6">
    <source>
        <dbReference type="ARBA" id="ARBA00023170"/>
    </source>
</evidence>
<dbReference type="Proteomes" id="UP001642540">
    <property type="component" value="Unassembled WGS sequence"/>
</dbReference>
<evidence type="ECO:0000256" key="8">
    <source>
        <dbReference type="SAM" id="Phobius"/>
    </source>
</evidence>
<keyword evidence="4 8" id="KW-1133">Transmembrane helix</keyword>